<dbReference type="EMBL" id="BAAAZP010000014">
    <property type="protein sequence ID" value="GAA3649209.1"/>
    <property type="molecule type" value="Genomic_DNA"/>
</dbReference>
<keyword evidence="2" id="KW-1185">Reference proteome</keyword>
<organism evidence="1 2">
    <name type="scientific">Nonomuraea antimicrobica</name>
    <dbReference type="NCBI Taxonomy" id="561173"/>
    <lineage>
        <taxon>Bacteria</taxon>
        <taxon>Bacillati</taxon>
        <taxon>Actinomycetota</taxon>
        <taxon>Actinomycetes</taxon>
        <taxon>Streptosporangiales</taxon>
        <taxon>Streptosporangiaceae</taxon>
        <taxon>Nonomuraea</taxon>
    </lineage>
</organism>
<accession>A0ABP7B4M2</accession>
<dbReference type="Proteomes" id="UP001500902">
    <property type="component" value="Unassembled WGS sequence"/>
</dbReference>
<name>A0ABP7B4M2_9ACTN</name>
<comment type="caution">
    <text evidence="1">The sequence shown here is derived from an EMBL/GenBank/DDBJ whole genome shotgun (WGS) entry which is preliminary data.</text>
</comment>
<proteinExistence type="predicted"/>
<sequence length="114" mass="12090">MTMADGTYVARPIVNHGIAAWSDMAGELDRRVSNAVAEIEAALRSAPWGQETEGRAFADAHFSGNGPAEMLDQCRLLTKEIVAEGDRVRAAVDNTCLTDADMGNDLAAGLAREA</sequence>
<evidence type="ECO:0000313" key="2">
    <source>
        <dbReference type="Proteomes" id="UP001500902"/>
    </source>
</evidence>
<gene>
    <name evidence="1" type="ORF">GCM10022224_009940</name>
</gene>
<evidence type="ECO:0000313" key="1">
    <source>
        <dbReference type="EMBL" id="GAA3649209.1"/>
    </source>
</evidence>
<reference evidence="2" key="1">
    <citation type="journal article" date="2019" name="Int. J. Syst. Evol. Microbiol.">
        <title>The Global Catalogue of Microorganisms (GCM) 10K type strain sequencing project: providing services to taxonomists for standard genome sequencing and annotation.</title>
        <authorList>
            <consortium name="The Broad Institute Genomics Platform"/>
            <consortium name="The Broad Institute Genome Sequencing Center for Infectious Disease"/>
            <person name="Wu L."/>
            <person name="Ma J."/>
        </authorList>
    </citation>
    <scope>NUCLEOTIDE SEQUENCE [LARGE SCALE GENOMIC DNA]</scope>
    <source>
        <strain evidence="2">JCM 16904</strain>
    </source>
</reference>
<dbReference type="RefSeq" id="WP_344873405.1">
    <property type="nucleotide sequence ID" value="NZ_BAAAZP010000014.1"/>
</dbReference>
<evidence type="ECO:0008006" key="3">
    <source>
        <dbReference type="Google" id="ProtNLM"/>
    </source>
</evidence>
<protein>
    <recommendedName>
        <fullName evidence="3">WXG100 family type VII secretion target</fullName>
    </recommendedName>
</protein>